<dbReference type="RefSeq" id="WP_133870405.1">
    <property type="nucleotide sequence ID" value="NZ_SOAU01000001.1"/>
</dbReference>
<dbReference type="InterPro" id="IPR050083">
    <property type="entry name" value="HtpX_protease"/>
</dbReference>
<dbReference type="OrthoDB" id="15218at2"/>
<sequence>MTMDFTEHQHDAKQNTVLLVALLTLGILAIVAAVSAVATLLASYGTGEFDPVAAITIAAPITAIAVIGTSLMKSSQIRRGGGAYVATSMGGRQIDRGTTDVAERRLVNVVDEMSIASGSPVPDLFVLDQETSINAFAAGWSADRSAIGVTRGALDQLTRSELQGVVAHEYSHITNGDTRVKTRIIGWVFGIAALTVLGRVFLHQLWWSPRRRGRDDRAGLVLVAAGFALIAIGSIGTLFARLVQAAVSRQREYLADATAVQFTRDPDGIGSALMKIGGGGTANKIRAAHATEADHLFFTSSFSSAMASHPPLQDRIRRLVPSWNGRFITPAAPDPDPNDEPIGGLRPGDGLPPPRVRPDDRPPTPWFGPPPGHRGPPGRRPPPPGRGRHRPR</sequence>
<dbReference type="Proteomes" id="UP000294558">
    <property type="component" value="Unassembled WGS sequence"/>
</dbReference>
<dbReference type="PANTHER" id="PTHR43221">
    <property type="entry name" value="PROTEASE HTPX"/>
    <property type="match status" value="1"/>
</dbReference>
<evidence type="ECO:0000313" key="16">
    <source>
        <dbReference type="Proteomes" id="UP000294558"/>
    </source>
</evidence>
<evidence type="ECO:0000256" key="13">
    <source>
        <dbReference type="SAM" id="Phobius"/>
    </source>
</evidence>
<evidence type="ECO:0000313" key="15">
    <source>
        <dbReference type="EMBL" id="TDT18172.1"/>
    </source>
</evidence>
<evidence type="ECO:0000256" key="2">
    <source>
        <dbReference type="ARBA" id="ARBA00022475"/>
    </source>
</evidence>
<evidence type="ECO:0000256" key="7">
    <source>
        <dbReference type="ARBA" id="ARBA00022833"/>
    </source>
</evidence>
<dbReference type="GO" id="GO:0006508">
    <property type="term" value="P:proteolysis"/>
    <property type="evidence" value="ECO:0007669"/>
    <property type="project" value="UniProtKB-KW"/>
</dbReference>
<organism evidence="15 16">
    <name type="scientific">Ilumatobacter fluminis</name>
    <dbReference type="NCBI Taxonomy" id="467091"/>
    <lineage>
        <taxon>Bacteria</taxon>
        <taxon>Bacillati</taxon>
        <taxon>Actinomycetota</taxon>
        <taxon>Acidimicrobiia</taxon>
        <taxon>Acidimicrobiales</taxon>
        <taxon>Ilumatobacteraceae</taxon>
        <taxon>Ilumatobacter</taxon>
    </lineage>
</organism>
<name>A0A4R7I3G0_9ACTN</name>
<dbReference type="AlphaFoldDB" id="A0A4R7I3G0"/>
<keyword evidence="16" id="KW-1185">Reference proteome</keyword>
<feature type="compositionally biased region" description="Pro residues" evidence="12">
    <location>
        <begin position="363"/>
        <end position="385"/>
    </location>
</feature>
<dbReference type="GO" id="GO:0004222">
    <property type="term" value="F:metalloendopeptidase activity"/>
    <property type="evidence" value="ECO:0007669"/>
    <property type="project" value="InterPro"/>
</dbReference>
<evidence type="ECO:0000259" key="14">
    <source>
        <dbReference type="Pfam" id="PF01435"/>
    </source>
</evidence>
<dbReference type="EMBL" id="SOAU01000001">
    <property type="protein sequence ID" value="TDT18172.1"/>
    <property type="molecule type" value="Genomic_DNA"/>
</dbReference>
<evidence type="ECO:0000256" key="12">
    <source>
        <dbReference type="SAM" id="MobiDB-lite"/>
    </source>
</evidence>
<evidence type="ECO:0000256" key="8">
    <source>
        <dbReference type="ARBA" id="ARBA00022989"/>
    </source>
</evidence>
<feature type="transmembrane region" description="Helical" evidence="13">
    <location>
        <begin position="184"/>
        <end position="206"/>
    </location>
</feature>
<keyword evidence="5" id="KW-0479">Metal-binding</keyword>
<evidence type="ECO:0000256" key="3">
    <source>
        <dbReference type="ARBA" id="ARBA00022670"/>
    </source>
</evidence>
<keyword evidence="4 13" id="KW-0812">Transmembrane</keyword>
<keyword evidence="2" id="KW-1003">Cell membrane</keyword>
<dbReference type="CDD" id="cd07340">
    <property type="entry name" value="M48B_Htpx_like"/>
    <property type="match status" value="1"/>
</dbReference>
<keyword evidence="9 11" id="KW-0482">Metalloprotease</keyword>
<keyword evidence="10 13" id="KW-0472">Membrane</keyword>
<comment type="similarity">
    <text evidence="11">Belongs to the peptidase M48 family.</text>
</comment>
<accession>A0A4R7I3G0</accession>
<keyword evidence="7 11" id="KW-0862">Zinc</keyword>
<evidence type="ECO:0000256" key="6">
    <source>
        <dbReference type="ARBA" id="ARBA00022801"/>
    </source>
</evidence>
<dbReference type="Pfam" id="PF01435">
    <property type="entry name" value="Peptidase_M48"/>
    <property type="match status" value="1"/>
</dbReference>
<evidence type="ECO:0000256" key="9">
    <source>
        <dbReference type="ARBA" id="ARBA00023049"/>
    </source>
</evidence>
<dbReference type="GO" id="GO:0005886">
    <property type="term" value="C:plasma membrane"/>
    <property type="evidence" value="ECO:0007669"/>
    <property type="project" value="UniProtKB-SubCell"/>
</dbReference>
<evidence type="ECO:0000256" key="10">
    <source>
        <dbReference type="ARBA" id="ARBA00023136"/>
    </source>
</evidence>
<dbReference type="Gene3D" id="3.30.2010.10">
    <property type="entry name" value="Metalloproteases ('zincins'), catalytic domain"/>
    <property type="match status" value="1"/>
</dbReference>
<protein>
    <submittedName>
        <fullName evidence="15">Zn-dependent protease with chaperone function</fullName>
    </submittedName>
</protein>
<comment type="cofactor">
    <cofactor evidence="11">
        <name>Zn(2+)</name>
        <dbReference type="ChEBI" id="CHEBI:29105"/>
    </cofactor>
    <text evidence="11">Binds 1 zinc ion per subunit.</text>
</comment>
<feature type="transmembrane region" description="Helical" evidence="13">
    <location>
        <begin position="16"/>
        <end position="40"/>
    </location>
</feature>
<evidence type="ECO:0000256" key="11">
    <source>
        <dbReference type="RuleBase" id="RU003983"/>
    </source>
</evidence>
<feature type="transmembrane region" description="Helical" evidence="13">
    <location>
        <begin position="218"/>
        <end position="243"/>
    </location>
</feature>
<evidence type="ECO:0000256" key="1">
    <source>
        <dbReference type="ARBA" id="ARBA00004651"/>
    </source>
</evidence>
<dbReference type="InterPro" id="IPR001915">
    <property type="entry name" value="Peptidase_M48"/>
</dbReference>
<feature type="region of interest" description="Disordered" evidence="12">
    <location>
        <begin position="327"/>
        <end position="392"/>
    </location>
</feature>
<comment type="caution">
    <text evidence="15">The sequence shown here is derived from an EMBL/GenBank/DDBJ whole genome shotgun (WGS) entry which is preliminary data.</text>
</comment>
<proteinExistence type="inferred from homology"/>
<dbReference type="PANTHER" id="PTHR43221:SF1">
    <property type="entry name" value="PROTEASE HTPX"/>
    <property type="match status" value="1"/>
</dbReference>
<keyword evidence="8 13" id="KW-1133">Transmembrane helix</keyword>
<keyword evidence="6 11" id="KW-0378">Hydrolase</keyword>
<keyword evidence="3 11" id="KW-0645">Protease</keyword>
<evidence type="ECO:0000256" key="5">
    <source>
        <dbReference type="ARBA" id="ARBA00022723"/>
    </source>
</evidence>
<feature type="domain" description="Peptidase M48" evidence="14">
    <location>
        <begin position="103"/>
        <end position="319"/>
    </location>
</feature>
<reference evidence="15 16" key="1">
    <citation type="submission" date="2019-03" db="EMBL/GenBank/DDBJ databases">
        <title>Sequencing the genomes of 1000 actinobacteria strains.</title>
        <authorList>
            <person name="Klenk H.-P."/>
        </authorList>
    </citation>
    <scope>NUCLEOTIDE SEQUENCE [LARGE SCALE GENOMIC DNA]</scope>
    <source>
        <strain evidence="15 16">DSM 18936</strain>
    </source>
</reference>
<dbReference type="GO" id="GO:0046872">
    <property type="term" value="F:metal ion binding"/>
    <property type="evidence" value="ECO:0007669"/>
    <property type="project" value="UniProtKB-KW"/>
</dbReference>
<comment type="subcellular location">
    <subcellularLocation>
        <location evidence="1">Cell membrane</location>
        <topology evidence="1">Multi-pass membrane protein</topology>
    </subcellularLocation>
</comment>
<evidence type="ECO:0000256" key="4">
    <source>
        <dbReference type="ARBA" id="ARBA00022692"/>
    </source>
</evidence>
<feature type="transmembrane region" description="Helical" evidence="13">
    <location>
        <begin position="52"/>
        <end position="72"/>
    </location>
</feature>
<gene>
    <name evidence="15" type="ORF">BDK89_3789</name>
</gene>